<gene>
    <name evidence="1" type="ORF">EXIGLDRAFT_567361</name>
</gene>
<protein>
    <recommendedName>
        <fullName evidence="3">DNA/RNA polymerase</fullName>
    </recommendedName>
</protein>
<dbReference type="InterPro" id="IPR043502">
    <property type="entry name" value="DNA/RNA_pol_sf"/>
</dbReference>
<dbReference type="STRING" id="1314781.A0A165BND7"/>
<keyword evidence="2" id="KW-1185">Reference proteome</keyword>
<feature type="non-terminal residue" evidence="1">
    <location>
        <position position="172"/>
    </location>
</feature>
<dbReference type="Gene3D" id="3.10.10.10">
    <property type="entry name" value="HIV Type 1 Reverse Transcriptase, subunit A, domain 1"/>
    <property type="match status" value="1"/>
</dbReference>
<evidence type="ECO:0008006" key="3">
    <source>
        <dbReference type="Google" id="ProtNLM"/>
    </source>
</evidence>
<dbReference type="AlphaFoldDB" id="A0A165BND7"/>
<evidence type="ECO:0000313" key="2">
    <source>
        <dbReference type="Proteomes" id="UP000077266"/>
    </source>
</evidence>
<dbReference type="InParanoid" id="A0A165BND7"/>
<organism evidence="1 2">
    <name type="scientific">Exidia glandulosa HHB12029</name>
    <dbReference type="NCBI Taxonomy" id="1314781"/>
    <lineage>
        <taxon>Eukaryota</taxon>
        <taxon>Fungi</taxon>
        <taxon>Dikarya</taxon>
        <taxon>Basidiomycota</taxon>
        <taxon>Agaricomycotina</taxon>
        <taxon>Agaricomycetes</taxon>
        <taxon>Auriculariales</taxon>
        <taxon>Exidiaceae</taxon>
        <taxon>Exidia</taxon>
    </lineage>
</organism>
<evidence type="ECO:0000313" key="1">
    <source>
        <dbReference type="EMBL" id="KZV80956.1"/>
    </source>
</evidence>
<name>A0A165BND7_EXIGL</name>
<feature type="non-terminal residue" evidence="1">
    <location>
        <position position="1"/>
    </location>
</feature>
<dbReference type="Proteomes" id="UP000077266">
    <property type="component" value="Unassembled WGS sequence"/>
</dbReference>
<dbReference type="SUPFAM" id="SSF56672">
    <property type="entry name" value="DNA/RNA polymerases"/>
    <property type="match status" value="1"/>
</dbReference>
<dbReference type="EMBL" id="KV426432">
    <property type="protein sequence ID" value="KZV80956.1"/>
    <property type="molecule type" value="Genomic_DNA"/>
</dbReference>
<accession>A0A165BND7</accession>
<proteinExistence type="predicted"/>
<reference evidence="1 2" key="1">
    <citation type="journal article" date="2016" name="Mol. Biol. Evol.">
        <title>Comparative Genomics of Early-Diverging Mushroom-Forming Fungi Provides Insights into the Origins of Lignocellulose Decay Capabilities.</title>
        <authorList>
            <person name="Nagy L.G."/>
            <person name="Riley R."/>
            <person name="Tritt A."/>
            <person name="Adam C."/>
            <person name="Daum C."/>
            <person name="Floudas D."/>
            <person name="Sun H."/>
            <person name="Yadav J.S."/>
            <person name="Pangilinan J."/>
            <person name="Larsson K.H."/>
            <person name="Matsuura K."/>
            <person name="Barry K."/>
            <person name="Labutti K."/>
            <person name="Kuo R."/>
            <person name="Ohm R.A."/>
            <person name="Bhattacharya S.S."/>
            <person name="Shirouzu T."/>
            <person name="Yoshinaga Y."/>
            <person name="Martin F.M."/>
            <person name="Grigoriev I.V."/>
            <person name="Hibbett D.S."/>
        </authorList>
    </citation>
    <scope>NUCLEOTIDE SEQUENCE [LARGE SCALE GENOMIC DNA]</scope>
    <source>
        <strain evidence="1 2">HHB12029</strain>
    </source>
</reference>
<dbReference type="OrthoDB" id="5599163at2759"/>
<sequence length="172" mass="19979">AGVPKKRKYKPVAKRVRPVMDTLPPQFRIVRKIPSDPMIGLPTVPTKPPNFVPTAHMTAERMAGFELDKNEFLWPEERKLMAWVLCAHEKVFAWTESERGRFRSDYFPPIKMPVLPHRPWAIKHLPIPPSIRDELLKLLKEKIKAGVYEPSNAAYRSKWFCVVKKDGKSLRI</sequence>